<dbReference type="InterPro" id="IPR001296">
    <property type="entry name" value="Glyco_trans_1"/>
</dbReference>
<dbReference type="Pfam" id="PF13439">
    <property type="entry name" value="Glyco_transf_4"/>
    <property type="match status" value="1"/>
</dbReference>
<dbReference type="SUPFAM" id="SSF53756">
    <property type="entry name" value="UDP-Glycosyltransferase/glycogen phosphorylase"/>
    <property type="match status" value="1"/>
</dbReference>
<dbReference type="Gene3D" id="3.40.50.2000">
    <property type="entry name" value="Glycogen Phosphorylase B"/>
    <property type="match status" value="2"/>
</dbReference>
<comment type="caution">
    <text evidence="3">The sequence shown here is derived from an EMBL/GenBank/DDBJ whole genome shotgun (WGS) entry which is preliminary data.</text>
</comment>
<feature type="domain" description="Glycosyltransferase subfamily 4-like N-terminal" evidence="2">
    <location>
        <begin position="22"/>
        <end position="201"/>
    </location>
</feature>
<dbReference type="Proteomes" id="UP000231343">
    <property type="component" value="Unassembled WGS sequence"/>
</dbReference>
<evidence type="ECO:0000313" key="3">
    <source>
        <dbReference type="EMBL" id="PIS30334.1"/>
    </source>
</evidence>
<dbReference type="Pfam" id="PF00534">
    <property type="entry name" value="Glycos_transf_1"/>
    <property type="match status" value="1"/>
</dbReference>
<evidence type="ECO:0000259" key="2">
    <source>
        <dbReference type="Pfam" id="PF13439"/>
    </source>
</evidence>
<dbReference type="PANTHER" id="PTHR45947:SF3">
    <property type="entry name" value="SULFOQUINOVOSYL TRANSFERASE SQD2"/>
    <property type="match status" value="1"/>
</dbReference>
<gene>
    <name evidence="3" type="ORF">COT42_03220</name>
</gene>
<name>A0A2H0XZC7_UNCSA</name>
<reference evidence="3 4" key="1">
    <citation type="submission" date="2017-09" db="EMBL/GenBank/DDBJ databases">
        <title>Depth-based differentiation of microbial function through sediment-hosted aquifers and enrichment of novel symbionts in the deep terrestrial subsurface.</title>
        <authorList>
            <person name="Probst A.J."/>
            <person name="Ladd B."/>
            <person name="Jarett J.K."/>
            <person name="Geller-Mcgrath D.E."/>
            <person name="Sieber C.M."/>
            <person name="Emerson J.B."/>
            <person name="Anantharaman K."/>
            <person name="Thomas B.C."/>
            <person name="Malmstrom R."/>
            <person name="Stieglmeier M."/>
            <person name="Klingl A."/>
            <person name="Woyke T."/>
            <person name="Ryan C.M."/>
            <person name="Banfield J.F."/>
        </authorList>
    </citation>
    <scope>NUCLEOTIDE SEQUENCE [LARGE SCALE GENOMIC DNA]</scope>
    <source>
        <strain evidence="3">CG08_land_8_20_14_0_20_45_16</strain>
    </source>
</reference>
<evidence type="ECO:0000313" key="4">
    <source>
        <dbReference type="Proteomes" id="UP000231343"/>
    </source>
</evidence>
<evidence type="ECO:0000259" key="1">
    <source>
        <dbReference type="Pfam" id="PF00534"/>
    </source>
</evidence>
<accession>A0A2H0XZC7</accession>
<dbReference type="EMBL" id="PEYM01000057">
    <property type="protein sequence ID" value="PIS30334.1"/>
    <property type="molecule type" value="Genomic_DNA"/>
</dbReference>
<dbReference type="InterPro" id="IPR050194">
    <property type="entry name" value="Glycosyltransferase_grp1"/>
</dbReference>
<evidence type="ECO:0008006" key="5">
    <source>
        <dbReference type="Google" id="ProtNLM"/>
    </source>
</evidence>
<protein>
    <recommendedName>
        <fullName evidence="5">Glycosyltransferase family 4 protein</fullName>
    </recommendedName>
</protein>
<sequence>MSLPNKKKIRIGVIGPCPPPHGGVTRLIMNNLHYWKDAEVEVFFIPHRIPDNPQPPEGATFIDYRKIEGVNNIPFKKIAMYYRHFPFMRIKNYIQFYQYNSSLAKIIKEHQINLLYAHHAGVTGLSAILQSDILNIPSVVVSYGETWLIGKAHRRFKRMAKFILGRASWILSTSEHCLKGALNLGADPKRSSVVYAGIDLKVFRPNLDGNSYRKKIGVPLNGVVVSILGLALRQKVDTFLEALNLLGVGNQVYFLVGGVGEDFDYLKEKVEKLGMNRVKLLGFVSEEDLPSFYASTDILVASPKTIVECMGQSIKEAMACGKTPVVANIGGGPEAVSNMENGLLFEPGNSQALADALHLLINGSSWKRVGKNGSIKAGNYC</sequence>
<dbReference type="InterPro" id="IPR028098">
    <property type="entry name" value="Glyco_trans_4-like_N"/>
</dbReference>
<proteinExistence type="predicted"/>
<organism evidence="3 4">
    <name type="scientific">Candidatus Saganbacteria bacterium CG08_land_8_20_14_0_20_45_16</name>
    <dbReference type="NCBI Taxonomy" id="2014293"/>
    <lineage>
        <taxon>Bacteria</taxon>
        <taxon>Bacillati</taxon>
        <taxon>Saganbacteria</taxon>
    </lineage>
</organism>
<feature type="domain" description="Glycosyl transferase family 1" evidence="1">
    <location>
        <begin position="223"/>
        <end position="369"/>
    </location>
</feature>
<dbReference type="PANTHER" id="PTHR45947">
    <property type="entry name" value="SULFOQUINOVOSYL TRANSFERASE SQD2"/>
    <property type="match status" value="1"/>
</dbReference>
<dbReference type="AlphaFoldDB" id="A0A2H0XZC7"/>
<dbReference type="GO" id="GO:0016758">
    <property type="term" value="F:hexosyltransferase activity"/>
    <property type="evidence" value="ECO:0007669"/>
    <property type="project" value="TreeGrafter"/>
</dbReference>